<name>A0A8H7Y760_PSICU</name>
<evidence type="ECO:0000256" key="2">
    <source>
        <dbReference type="SAM" id="SignalP"/>
    </source>
</evidence>
<evidence type="ECO:0000259" key="3">
    <source>
        <dbReference type="Pfam" id="PF01464"/>
    </source>
</evidence>
<protein>
    <recommendedName>
        <fullName evidence="3">Transglycosylase SLT domain-containing protein</fullName>
    </recommendedName>
</protein>
<feature type="region of interest" description="Disordered" evidence="1">
    <location>
        <begin position="40"/>
        <end position="103"/>
    </location>
</feature>
<dbReference type="Gene3D" id="1.10.530.10">
    <property type="match status" value="1"/>
</dbReference>
<evidence type="ECO:0000313" key="4">
    <source>
        <dbReference type="EMBL" id="KAG5172591.1"/>
    </source>
</evidence>
<dbReference type="InterPro" id="IPR023346">
    <property type="entry name" value="Lysozyme-like_dom_sf"/>
</dbReference>
<feature type="chain" id="PRO_5034223736" description="Transglycosylase SLT domain-containing protein" evidence="2">
    <location>
        <begin position="23"/>
        <end position="323"/>
    </location>
</feature>
<dbReference type="SUPFAM" id="SSF53955">
    <property type="entry name" value="Lysozyme-like"/>
    <property type="match status" value="1"/>
</dbReference>
<feature type="compositionally biased region" description="Pro residues" evidence="1">
    <location>
        <begin position="87"/>
        <end position="100"/>
    </location>
</feature>
<dbReference type="OrthoDB" id="2537480at2759"/>
<keyword evidence="2" id="KW-0732">Signal</keyword>
<dbReference type="AlphaFoldDB" id="A0A8H7Y760"/>
<feature type="signal peptide" evidence="2">
    <location>
        <begin position="1"/>
        <end position="22"/>
    </location>
</feature>
<feature type="compositionally biased region" description="Low complexity" evidence="1">
    <location>
        <begin position="76"/>
        <end position="86"/>
    </location>
</feature>
<comment type="caution">
    <text evidence="4">The sequence shown here is derived from an EMBL/GenBank/DDBJ whole genome shotgun (WGS) entry which is preliminary data.</text>
</comment>
<reference evidence="4" key="1">
    <citation type="submission" date="2021-02" db="EMBL/GenBank/DDBJ databases">
        <title>Psilocybe cubensis genome.</title>
        <authorList>
            <person name="Mckernan K.J."/>
            <person name="Crawford S."/>
            <person name="Trippe A."/>
            <person name="Kane L.T."/>
            <person name="Mclaughlin S."/>
        </authorList>
    </citation>
    <scope>NUCLEOTIDE SEQUENCE [LARGE SCALE GENOMIC DNA]</scope>
    <source>
        <strain evidence="4">MGC-MH-2018</strain>
    </source>
</reference>
<organism evidence="4">
    <name type="scientific">Psilocybe cubensis</name>
    <name type="common">Psychedelic mushroom</name>
    <name type="synonym">Stropharia cubensis</name>
    <dbReference type="NCBI Taxonomy" id="181762"/>
    <lineage>
        <taxon>Eukaryota</taxon>
        <taxon>Fungi</taxon>
        <taxon>Dikarya</taxon>
        <taxon>Basidiomycota</taxon>
        <taxon>Agaricomycotina</taxon>
        <taxon>Agaricomycetes</taxon>
        <taxon>Agaricomycetidae</taxon>
        <taxon>Agaricales</taxon>
        <taxon>Agaricineae</taxon>
        <taxon>Strophariaceae</taxon>
        <taxon>Psilocybe</taxon>
    </lineage>
</organism>
<evidence type="ECO:0000256" key="1">
    <source>
        <dbReference type="SAM" id="MobiDB-lite"/>
    </source>
</evidence>
<dbReference type="Pfam" id="PF01464">
    <property type="entry name" value="SLT"/>
    <property type="match status" value="1"/>
</dbReference>
<proteinExistence type="predicted"/>
<gene>
    <name evidence="4" type="ORF">JR316_002093</name>
</gene>
<accession>A0A8H7Y760</accession>
<dbReference type="EMBL" id="JAFIQS010000002">
    <property type="protein sequence ID" value="KAG5172591.1"/>
    <property type="molecule type" value="Genomic_DNA"/>
</dbReference>
<sequence>MRLLTSTLALVLTFVLAEASLAHENPAGLAARHNRLAHRDSAVEARAPSGARRCPNRNQKPTSAPAPNFAAAKNLTTPSSTKKPASTPAPPPPPPPPPPAGVINVVSHCGPIGATQQTTALTGPNGKIDWLMCGFESPGGWQPPYVRVQDLITHSLSSALQSPNSPFKACGPYLSIFEKYAQQYGIPSIIMASFSMQESGCNPNTVGGGGEQGMMQITTDKCGGAPGGNCKDPDFNIRTATKFFADTLKAHGGNILSSIGAYNGFYVGLTKEKAFAARWSACCRCQNNGDYIHQFVNGWLQNINAYGPIKLGKYFNLDVCPAH</sequence>
<dbReference type="InterPro" id="IPR008258">
    <property type="entry name" value="Transglycosylase_SLT_dom_1"/>
</dbReference>
<feature type="domain" description="Transglycosylase SLT" evidence="3">
    <location>
        <begin position="176"/>
        <end position="264"/>
    </location>
</feature>